<gene>
    <name evidence="2" type="ORF">BC351_04345</name>
</gene>
<evidence type="ECO:0000313" key="2">
    <source>
        <dbReference type="EMBL" id="OPH57901.1"/>
    </source>
</evidence>
<protein>
    <submittedName>
        <fullName evidence="2">Aminoglycoside phosphotransferase</fullName>
    </submittedName>
</protein>
<dbReference type="GO" id="GO:0016740">
    <property type="term" value="F:transferase activity"/>
    <property type="evidence" value="ECO:0007669"/>
    <property type="project" value="UniProtKB-KW"/>
</dbReference>
<dbReference type="EMBL" id="MBTG01000012">
    <property type="protein sequence ID" value="OPH57901.1"/>
    <property type="molecule type" value="Genomic_DNA"/>
</dbReference>
<accession>A0A1V4HKW4</accession>
<dbReference type="Gene3D" id="3.90.1200.10">
    <property type="match status" value="1"/>
</dbReference>
<dbReference type="InterPro" id="IPR011009">
    <property type="entry name" value="Kinase-like_dom_sf"/>
</dbReference>
<keyword evidence="3" id="KW-1185">Reference proteome</keyword>
<reference evidence="3" key="1">
    <citation type="submission" date="2016-07" db="EMBL/GenBank/DDBJ databases">
        <authorList>
            <person name="Florea S."/>
            <person name="Webb J.S."/>
            <person name="Jaromczyk J."/>
            <person name="Schardl C.L."/>
        </authorList>
    </citation>
    <scope>NUCLEOTIDE SEQUENCE [LARGE SCALE GENOMIC DNA]</scope>
    <source>
        <strain evidence="3">CY1</strain>
    </source>
</reference>
<dbReference type="SUPFAM" id="SSF56112">
    <property type="entry name" value="Protein kinase-like (PK-like)"/>
    <property type="match status" value="1"/>
</dbReference>
<keyword evidence="2" id="KW-0808">Transferase</keyword>
<feature type="domain" description="Aminoglycoside phosphotransferase" evidence="1">
    <location>
        <begin position="13"/>
        <end position="216"/>
    </location>
</feature>
<dbReference type="AlphaFoldDB" id="A0A1V4HKW4"/>
<dbReference type="STRING" id="1469647.BC351_04345"/>
<sequence>MMDVLLNQQTMLTLQPIEQGFEAEVVKINSENESFVLKVWSKSSKPDIRFQFHLLNALHDRGVPVSMPIGWGINPNADQVLATSFNGMPVLKVNAKKMAVIAKILSQIHKIDIVEIEKIQVPKYDFQAYFYPRIEDHSDLYQLLVHLIQMANIRHDTIIHGDFHLRNIVEENERYTVIDWTNGQLGDRRYDFAWSFILKMIYVTERYAVAFRNAYLLENNIKLEELEIFEALAYLRWLLLNRIGGTPMGPNTMKRVKGLLAKNDYLKDWNLLTKKQG</sequence>
<name>A0A1V4HKW4_9BACL</name>
<organism evidence="2 3">
    <name type="scientific">Paenibacillus ferrarius</name>
    <dbReference type="NCBI Taxonomy" id="1469647"/>
    <lineage>
        <taxon>Bacteria</taxon>
        <taxon>Bacillati</taxon>
        <taxon>Bacillota</taxon>
        <taxon>Bacilli</taxon>
        <taxon>Bacillales</taxon>
        <taxon>Paenibacillaceae</taxon>
        <taxon>Paenibacillus</taxon>
    </lineage>
</organism>
<dbReference type="InterPro" id="IPR002575">
    <property type="entry name" value="Aminoglycoside_PTrfase"/>
</dbReference>
<dbReference type="Pfam" id="PF01636">
    <property type="entry name" value="APH"/>
    <property type="match status" value="1"/>
</dbReference>
<dbReference type="Proteomes" id="UP000190626">
    <property type="component" value="Unassembled WGS sequence"/>
</dbReference>
<evidence type="ECO:0000259" key="1">
    <source>
        <dbReference type="Pfam" id="PF01636"/>
    </source>
</evidence>
<comment type="caution">
    <text evidence="2">The sequence shown here is derived from an EMBL/GenBank/DDBJ whole genome shotgun (WGS) entry which is preliminary data.</text>
</comment>
<proteinExistence type="predicted"/>
<dbReference type="Gene3D" id="3.30.200.20">
    <property type="entry name" value="Phosphorylase Kinase, domain 1"/>
    <property type="match status" value="1"/>
</dbReference>
<evidence type="ECO:0000313" key="3">
    <source>
        <dbReference type="Proteomes" id="UP000190626"/>
    </source>
</evidence>